<name>A0A3S3NQC8_9ACAR</name>
<feature type="chain" id="PRO_5036344720" evidence="1">
    <location>
        <begin position="25"/>
        <end position="76"/>
    </location>
</feature>
<dbReference type="EMBL" id="NCKU01003600">
    <property type="protein sequence ID" value="RWS07215.1"/>
    <property type="molecule type" value="Genomic_DNA"/>
</dbReference>
<sequence length="76" mass="8407">MIEGKSNAFLIVVCILLSSKVAIARIADPIQEIEPRSVEVNIDSRTVYNNKSEKNSEALQTYLKALDKYVAIAGRP</sequence>
<comment type="caution">
    <text evidence="3">The sequence shown here is derived from an EMBL/GenBank/DDBJ whole genome shotgun (WGS) entry which is preliminary data.</text>
</comment>
<keyword evidence="4" id="KW-1185">Reference proteome</keyword>
<gene>
    <name evidence="3" type="ORF">B4U79_00776</name>
    <name evidence="2" type="ORF">B4U79_11632</name>
</gene>
<organism evidence="3 4">
    <name type="scientific">Dinothrombium tinctorium</name>
    <dbReference type="NCBI Taxonomy" id="1965070"/>
    <lineage>
        <taxon>Eukaryota</taxon>
        <taxon>Metazoa</taxon>
        <taxon>Ecdysozoa</taxon>
        <taxon>Arthropoda</taxon>
        <taxon>Chelicerata</taxon>
        <taxon>Arachnida</taxon>
        <taxon>Acari</taxon>
        <taxon>Acariformes</taxon>
        <taxon>Trombidiformes</taxon>
        <taxon>Prostigmata</taxon>
        <taxon>Anystina</taxon>
        <taxon>Parasitengona</taxon>
        <taxon>Trombidioidea</taxon>
        <taxon>Trombidiidae</taxon>
        <taxon>Dinothrombium</taxon>
    </lineage>
</organism>
<feature type="signal peptide" evidence="1">
    <location>
        <begin position="1"/>
        <end position="24"/>
    </location>
</feature>
<feature type="non-terminal residue" evidence="3">
    <location>
        <position position="76"/>
    </location>
</feature>
<protein>
    <submittedName>
        <fullName evidence="3">Uncharacterized protein</fullName>
    </submittedName>
</protein>
<reference evidence="3" key="2">
    <citation type="submission" date="2018-11" db="EMBL/GenBank/DDBJ databases">
        <title>Trombidioid mite genomics.</title>
        <authorList>
            <person name="Dong X."/>
        </authorList>
    </citation>
    <scope>NUCLEOTIDE SEQUENCE</scope>
    <source>
        <strain evidence="3">UoL-WK</strain>
    </source>
</reference>
<dbReference type="EMBL" id="NCKU01003602">
    <property type="protein sequence ID" value="RWS07209.1"/>
    <property type="molecule type" value="Genomic_DNA"/>
</dbReference>
<keyword evidence="1" id="KW-0732">Signal</keyword>
<accession>A0A3S3NQC8</accession>
<evidence type="ECO:0000313" key="2">
    <source>
        <dbReference type="EMBL" id="RWS07209.1"/>
    </source>
</evidence>
<evidence type="ECO:0000313" key="3">
    <source>
        <dbReference type="EMBL" id="RWS07215.1"/>
    </source>
</evidence>
<evidence type="ECO:0000313" key="4">
    <source>
        <dbReference type="Proteomes" id="UP000285301"/>
    </source>
</evidence>
<dbReference type="AlphaFoldDB" id="A0A3S3NQC8"/>
<dbReference type="Proteomes" id="UP000285301">
    <property type="component" value="Unassembled WGS sequence"/>
</dbReference>
<proteinExistence type="predicted"/>
<evidence type="ECO:0000256" key="1">
    <source>
        <dbReference type="SAM" id="SignalP"/>
    </source>
</evidence>
<reference evidence="3 4" key="1">
    <citation type="journal article" date="2018" name="Gigascience">
        <title>Genomes of trombidid mites reveal novel predicted allergens and laterally-transferred genes associated with secondary metabolism.</title>
        <authorList>
            <person name="Dong X."/>
            <person name="Chaisiri K."/>
            <person name="Xia D."/>
            <person name="Armstrong S.D."/>
            <person name="Fang Y."/>
            <person name="Donnelly M.J."/>
            <person name="Kadowaki T."/>
            <person name="McGarry J.W."/>
            <person name="Darby A.C."/>
            <person name="Makepeace B.L."/>
        </authorList>
    </citation>
    <scope>NUCLEOTIDE SEQUENCE [LARGE SCALE GENOMIC DNA]</scope>
    <source>
        <strain evidence="3">UoL-WK</strain>
    </source>
</reference>